<dbReference type="Proteomes" id="UP000827892">
    <property type="component" value="Chromosome V"/>
</dbReference>
<name>A0AAE9A2V4_CAEBR</name>
<accession>A0AAE9A2V4</accession>
<reference evidence="1 2" key="1">
    <citation type="submission" date="2022-02" db="EMBL/GenBank/DDBJ databases">
        <title>Chromosome-level reference genomes for two strains of Caenorhabditis briggsae: an improved platform for comparative genomics.</title>
        <authorList>
            <person name="Stevens L."/>
            <person name="Andersen E.C."/>
        </authorList>
    </citation>
    <scope>NUCLEOTIDE SEQUENCE [LARGE SCALE GENOMIC DNA]</scope>
    <source>
        <strain evidence="1">QX1410_ONT</strain>
        <tissue evidence="1">Whole-organism</tissue>
    </source>
</reference>
<evidence type="ECO:0000313" key="1">
    <source>
        <dbReference type="EMBL" id="ULT88452.1"/>
    </source>
</evidence>
<organism evidence="1 2">
    <name type="scientific">Caenorhabditis briggsae</name>
    <dbReference type="NCBI Taxonomy" id="6238"/>
    <lineage>
        <taxon>Eukaryota</taxon>
        <taxon>Metazoa</taxon>
        <taxon>Ecdysozoa</taxon>
        <taxon>Nematoda</taxon>
        <taxon>Chromadorea</taxon>
        <taxon>Rhabditida</taxon>
        <taxon>Rhabditina</taxon>
        <taxon>Rhabditomorpha</taxon>
        <taxon>Rhabditoidea</taxon>
        <taxon>Rhabditidae</taxon>
        <taxon>Peloderinae</taxon>
        <taxon>Caenorhabditis</taxon>
    </lineage>
</organism>
<protein>
    <submittedName>
        <fullName evidence="1">Uncharacterized protein</fullName>
    </submittedName>
</protein>
<gene>
    <name evidence="1" type="ORF">L3Y34_007568</name>
</gene>
<dbReference type="AlphaFoldDB" id="A0AAE9A2V4"/>
<dbReference type="EMBL" id="CP090895">
    <property type="protein sequence ID" value="ULT88452.1"/>
    <property type="molecule type" value="Genomic_DNA"/>
</dbReference>
<proteinExistence type="predicted"/>
<sequence>MEMFNGFIIRLQSSYFVFLVETGQIPCLNWRQSTTCTSFSSLTSPLPLRRIYTQSIVAAAARLEAGTISEVSTWRTEMGLPTFTSR</sequence>
<evidence type="ECO:0000313" key="2">
    <source>
        <dbReference type="Proteomes" id="UP000827892"/>
    </source>
</evidence>